<evidence type="ECO:0000313" key="7">
    <source>
        <dbReference type="EMBL" id="PWA69387.1"/>
    </source>
</evidence>
<dbReference type="InterPro" id="IPR010765">
    <property type="entry name" value="DUF1350"/>
</dbReference>
<dbReference type="OrthoDB" id="3794806at2759"/>
<dbReference type="InterPro" id="IPR002182">
    <property type="entry name" value="NB-ARC"/>
</dbReference>
<dbReference type="Pfam" id="PF00931">
    <property type="entry name" value="NB-ARC"/>
    <property type="match status" value="1"/>
</dbReference>
<keyword evidence="8" id="KW-1185">Reference proteome</keyword>
<evidence type="ECO:0000256" key="1">
    <source>
        <dbReference type="ARBA" id="ARBA00008894"/>
    </source>
</evidence>
<feature type="domain" description="NB-ARC" evidence="5">
    <location>
        <begin position="192"/>
        <end position="358"/>
    </location>
</feature>
<dbReference type="GO" id="GO:0043531">
    <property type="term" value="F:ADP binding"/>
    <property type="evidence" value="ECO:0007669"/>
    <property type="project" value="InterPro"/>
</dbReference>
<dbReference type="InterPro" id="IPR027417">
    <property type="entry name" value="P-loop_NTPase"/>
</dbReference>
<evidence type="ECO:0000259" key="5">
    <source>
        <dbReference type="Pfam" id="PF00931"/>
    </source>
</evidence>
<keyword evidence="4" id="KW-0067">ATP-binding</keyword>
<dbReference type="Gene3D" id="3.40.50.300">
    <property type="entry name" value="P-loop containing nucleotide triphosphate hydrolases"/>
    <property type="match status" value="1"/>
</dbReference>
<comment type="caution">
    <text evidence="7">The sequence shown here is derived from an EMBL/GenBank/DDBJ whole genome shotgun (WGS) entry which is preliminary data.</text>
</comment>
<feature type="domain" description="Disease resistance protein At4g27190-like leucine-rich repeats" evidence="6">
    <location>
        <begin position="1603"/>
        <end position="1704"/>
    </location>
</feature>
<feature type="domain" description="Disease resistance protein At4g27190-like leucine-rich repeats" evidence="6">
    <location>
        <begin position="1425"/>
        <end position="1522"/>
    </location>
</feature>
<dbReference type="STRING" id="35608.A0A2U1N7D5"/>
<dbReference type="GO" id="GO:0006952">
    <property type="term" value="P:defense response"/>
    <property type="evidence" value="ECO:0007669"/>
    <property type="project" value="UniProtKB-KW"/>
</dbReference>
<dbReference type="InterPro" id="IPR042197">
    <property type="entry name" value="Apaf_helical"/>
</dbReference>
<feature type="domain" description="Disease resistance protein At4g27190-like leucine-rich repeats" evidence="6">
    <location>
        <begin position="1162"/>
        <end position="1270"/>
    </location>
</feature>
<dbReference type="Gene3D" id="3.80.10.10">
    <property type="entry name" value="Ribonuclease Inhibitor"/>
    <property type="match status" value="5"/>
</dbReference>
<dbReference type="SUPFAM" id="SSF52540">
    <property type="entry name" value="P-loop containing nucleoside triphosphate hydrolases"/>
    <property type="match status" value="1"/>
</dbReference>
<evidence type="ECO:0000256" key="4">
    <source>
        <dbReference type="ARBA" id="ARBA00022840"/>
    </source>
</evidence>
<keyword evidence="4" id="KW-0547">Nucleotide-binding</keyword>
<dbReference type="InterPro" id="IPR032675">
    <property type="entry name" value="LRR_dom_sf"/>
</dbReference>
<comment type="similarity">
    <text evidence="1">Belongs to the disease resistance NB-LRR family.</text>
</comment>
<dbReference type="SUPFAM" id="SSF52058">
    <property type="entry name" value="L domain-like"/>
    <property type="match status" value="2"/>
</dbReference>
<sequence length="1971" mass="223237">MDTEIPFFIPFVGNSFGFWLQTLPMKMELVSAIVGPVVNVLTVHITQKLRNLTSSAEHVKHMKIRMQFLEGQSADIEEHMKENNVSNRKIPARVPGWLEDVKKIKEDVDRISSNDIGCFNVKKKYLAGRNALRVTEDIEGLIKESSDIIWSDAQIPLGRVDSKRPASTSTSTSGGNTQNVFGSRVKTFNDALKLLHQNDDDAARVIALCGMGGVGKTTLMKQLKEAAHDNKMFNWIVDVVIGKASNLSTIQKAIAAHIGEPLTETDETLRATYLSKRFKGFSERKEKILVILDDVWEKIKLEDIGLASPLPNGFKLLLTSRDANICRQIAVDADSVLEVVRVDVLEEGEAHDFFSRIAGISDERDRDLYKIGSGIVKKCGCLPLAIKLIAATLNSQNEFVWRRTLKCLKNNDLDKNVQEIIEISYKNLKREEDRAIFLLCGLFPEDSNIPIEDLTRYAWGLKLLKQVSTMEDARDSTQMSVSNLKNAYLLIDGDRHHTESVKMHDLVLAFVVNTVSKDGEDGCCIIHHEDDFSKWSEADSKSKSCKQISLACKGMSKFPCDFRFPNLSLLKLMHGDDSLRASQDFYATMEKLQVIAFERMEYPLVPTSSQCSTNLRTLCLHECSLMFDLACIGNLLNLEVLSFANSGITTIPSTFKNLKKLRLLDVTGCCSLVIDVGVLKGLVKLEELYMIPYDQKTCCFTDNNYSELAERSKNLRALEFEFIGDNAHMKNMSHEKLERFKLSVGCSFREVRDYVHTYENSLKLVTNREELLKSKMNELFKVTEALHLQVNGMNTLEDVDVESPHPQHPPRNSSFYNLRSLVVTRCADLRYLFTLNVATTLSKLEYLEISGCPNMEAVIHTENDGSDIIKFSNLKYLRLAELPNLLHFCNNVDVIELPCLMELKLGGLPKFTSIYPDNATSFGSSNISPTQSFLNEQDATPKLEKLVVSNMENLKEIWPHQFSISNLCLLRELTVEGCDSIEVLFNMDFGEIEQLSSSLRSIKVKRCDSLVKLFSCNPFPFLNNLQELEVISCVSVEVIFDIDMGCVGEMDKVSSNILRSINLFGLRKLREVWRIKDAGNNNLIHGFEAVESVRIEDCERFENLITPATTTFDMRALKEVEIIRCGRESERNTDLVESNQDQEINVIPTSREVNDGISKVALPSCLLLHTFHHLHELSLNNYKAVEVVFEITTQSSRESPHNTQQPPILPYLEELELWNMGRMSHVWKCDWNEFLILQKPHSQSSFHNLTTITMYWCNSIKYLFSPLMAKLLSNLKTVDIHECDGIEEIVSNRDDEDASIYSHTTTTFFPHLDKLLFSGLKKLKCIGGGANGISTDIHDQLKLSQASWSLCQYAREISIGDCDALSSVIPWYAVGQMQKLQVLKIINCKLMIEVFETQEINNKSGTDTGKSLPRLEYITMLKLPKLMILKIQGCNLLEHLFTFSTLQNLTQLEELEVKNCKAMEVIVRNENEEQKMASDVVVFPYLKSFSLVNLPNFVGFFLGKNEFIWPALEKVVIGECPQIAVFTYGQSTAPKLNFINTSLGKHSFECGLNFHVTTTLHQTRLPSYESTGSYHPTTMERLPWSYNNLIEAVMYDKPSGGQTLFSSDKLLELQKLETVHCSRCWDIEEIFDSQTDAEIPNLRQVDLEWLAIKYIWKSKQGTVLKFPNLTRLSIWNCHSLKYVFTCSMVGSVLQLQELHISKCKSMKVIVKGEEEEECDAIVNASVVFPCLKSLKLVGLDSLEGFCIGNEAFEFPSLDTLQIDWCRKMRVFTKGDLSTPKLHAISKKVEVVLIVFFDLIDFIPVNLIHINNRLSNLAKIFKEQWDYRNMGAITSPRKVLDILYQTYRVKKDKDNDDNVYLDSCLVIPPPKGKKPKAIIRLLGGAIIGAVPEVTYRCTNLLGLLANEGYLIISVPNNVMADHSQATREVFERFHSCLNSMIMYGLPNDGLLAAELADLPLYSVGPRCTEFFL</sequence>
<accession>A0A2U1N7D5</accession>
<dbReference type="EMBL" id="PKPP01003451">
    <property type="protein sequence ID" value="PWA69387.1"/>
    <property type="molecule type" value="Genomic_DNA"/>
</dbReference>
<dbReference type="Pfam" id="PF23247">
    <property type="entry name" value="LRR_RPS2"/>
    <property type="match status" value="5"/>
</dbReference>
<dbReference type="PRINTS" id="PR00364">
    <property type="entry name" value="DISEASERSIST"/>
</dbReference>
<keyword evidence="3" id="KW-0611">Plant defense</keyword>
<dbReference type="SUPFAM" id="SSF52047">
    <property type="entry name" value="RNI-like"/>
    <property type="match status" value="2"/>
</dbReference>
<evidence type="ECO:0000313" key="8">
    <source>
        <dbReference type="Proteomes" id="UP000245207"/>
    </source>
</evidence>
<evidence type="ECO:0000256" key="3">
    <source>
        <dbReference type="ARBA" id="ARBA00022821"/>
    </source>
</evidence>
<dbReference type="InterPro" id="IPR050905">
    <property type="entry name" value="Plant_NBS-LRR"/>
</dbReference>
<dbReference type="PANTHER" id="PTHR33463:SF222">
    <property type="entry name" value="NB-ARC-RELATED"/>
    <property type="match status" value="1"/>
</dbReference>
<feature type="domain" description="Disease resistance protein At4g27190-like leucine-rich repeats" evidence="6">
    <location>
        <begin position="995"/>
        <end position="1126"/>
    </location>
</feature>
<dbReference type="Pfam" id="PF07082">
    <property type="entry name" value="DUF1350"/>
    <property type="match status" value="1"/>
</dbReference>
<proteinExistence type="inferred from homology"/>
<feature type="domain" description="Disease resistance protein At4g27190-like leucine-rich repeats" evidence="6">
    <location>
        <begin position="805"/>
        <end position="916"/>
    </location>
</feature>
<name>A0A2U1N7D5_ARTAN</name>
<dbReference type="Gene3D" id="1.10.8.430">
    <property type="entry name" value="Helical domain of apoptotic protease-activating factors"/>
    <property type="match status" value="1"/>
</dbReference>
<protein>
    <submittedName>
        <fullName evidence="7">NB-ARC domains-containing protein</fullName>
    </submittedName>
</protein>
<dbReference type="Proteomes" id="UP000245207">
    <property type="component" value="Unassembled WGS sequence"/>
</dbReference>
<evidence type="ECO:0000256" key="2">
    <source>
        <dbReference type="ARBA" id="ARBA00022614"/>
    </source>
</evidence>
<evidence type="ECO:0000259" key="6">
    <source>
        <dbReference type="Pfam" id="PF23247"/>
    </source>
</evidence>
<organism evidence="7 8">
    <name type="scientific">Artemisia annua</name>
    <name type="common">Sweet wormwood</name>
    <dbReference type="NCBI Taxonomy" id="35608"/>
    <lineage>
        <taxon>Eukaryota</taxon>
        <taxon>Viridiplantae</taxon>
        <taxon>Streptophyta</taxon>
        <taxon>Embryophyta</taxon>
        <taxon>Tracheophyta</taxon>
        <taxon>Spermatophyta</taxon>
        <taxon>Magnoliopsida</taxon>
        <taxon>eudicotyledons</taxon>
        <taxon>Gunneridae</taxon>
        <taxon>Pentapetalae</taxon>
        <taxon>asterids</taxon>
        <taxon>campanulids</taxon>
        <taxon>Asterales</taxon>
        <taxon>Asteraceae</taxon>
        <taxon>Asteroideae</taxon>
        <taxon>Anthemideae</taxon>
        <taxon>Artemisiinae</taxon>
        <taxon>Artemisia</taxon>
    </lineage>
</organism>
<reference evidence="7 8" key="1">
    <citation type="journal article" date="2018" name="Mol. Plant">
        <title>The genome of Artemisia annua provides insight into the evolution of Asteraceae family and artemisinin biosynthesis.</title>
        <authorList>
            <person name="Shen Q."/>
            <person name="Zhang L."/>
            <person name="Liao Z."/>
            <person name="Wang S."/>
            <person name="Yan T."/>
            <person name="Shi P."/>
            <person name="Liu M."/>
            <person name="Fu X."/>
            <person name="Pan Q."/>
            <person name="Wang Y."/>
            <person name="Lv Z."/>
            <person name="Lu X."/>
            <person name="Zhang F."/>
            <person name="Jiang W."/>
            <person name="Ma Y."/>
            <person name="Chen M."/>
            <person name="Hao X."/>
            <person name="Li L."/>
            <person name="Tang Y."/>
            <person name="Lv G."/>
            <person name="Zhou Y."/>
            <person name="Sun X."/>
            <person name="Brodelius P.E."/>
            <person name="Rose J.K.C."/>
            <person name="Tang K."/>
        </authorList>
    </citation>
    <scope>NUCLEOTIDE SEQUENCE [LARGE SCALE GENOMIC DNA]</scope>
    <source>
        <strain evidence="8">cv. Huhao1</strain>
        <tissue evidence="7">Leaf</tissue>
    </source>
</reference>
<dbReference type="PANTHER" id="PTHR33463">
    <property type="entry name" value="NB-ARC DOMAIN-CONTAINING PROTEIN-RELATED"/>
    <property type="match status" value="1"/>
</dbReference>
<dbReference type="GO" id="GO:0005524">
    <property type="term" value="F:ATP binding"/>
    <property type="evidence" value="ECO:0007669"/>
    <property type="project" value="UniProtKB-KW"/>
</dbReference>
<keyword evidence="2" id="KW-0433">Leucine-rich repeat</keyword>
<gene>
    <name evidence="7" type="ORF">CTI12_AA279990</name>
</gene>
<dbReference type="InterPro" id="IPR057135">
    <property type="entry name" value="At4g27190-like_LRR"/>
</dbReference>